<dbReference type="PROSITE" id="PS50076">
    <property type="entry name" value="DNAJ_2"/>
    <property type="match status" value="1"/>
</dbReference>
<protein>
    <recommendedName>
        <fullName evidence="2">J domain-containing protein</fullName>
    </recommendedName>
</protein>
<dbReference type="Pfam" id="PF00226">
    <property type="entry name" value="DnaJ"/>
    <property type="match status" value="1"/>
</dbReference>
<keyword evidence="4" id="KW-1185">Reference proteome</keyword>
<feature type="coiled-coil region" evidence="1">
    <location>
        <begin position="57"/>
        <end position="84"/>
    </location>
</feature>
<reference evidence="3 4" key="1">
    <citation type="journal article" date="2018" name="Arch. Microbiol.">
        <title>New insights into the metabolic potential of the phototrophic purple bacterium Rhodopila globiformis DSM 161(T) from its draft genome sequence and evidence for a vanadium-dependent nitrogenase.</title>
        <authorList>
            <person name="Imhoff J.F."/>
            <person name="Rahn T."/>
            <person name="Kunzel S."/>
            <person name="Neulinger S.C."/>
        </authorList>
    </citation>
    <scope>NUCLEOTIDE SEQUENCE [LARGE SCALE GENOMIC DNA]</scope>
    <source>
        <strain evidence="3 4">DSM 161</strain>
    </source>
</reference>
<keyword evidence="1" id="KW-0175">Coiled coil</keyword>
<evidence type="ECO:0000259" key="2">
    <source>
        <dbReference type="PROSITE" id="PS50076"/>
    </source>
</evidence>
<sequence>MPATARGGMEGREGASFSMRDPFTVLGVTEDAGDAEIRQRYLALVRDFPPDRAPDRFREYRAAYDALIDERKRLETKLLHTNEAALSRLTAVTLQAASPGAGRAAKRTVAALLTEGVMRTLTD</sequence>
<gene>
    <name evidence="3" type="ORF">CCS01_04540</name>
</gene>
<dbReference type="Proteomes" id="UP000239724">
    <property type="component" value="Unassembled WGS sequence"/>
</dbReference>
<evidence type="ECO:0000313" key="3">
    <source>
        <dbReference type="EMBL" id="PPQ36635.1"/>
    </source>
</evidence>
<dbReference type="SMART" id="SM00271">
    <property type="entry name" value="DnaJ"/>
    <property type="match status" value="1"/>
</dbReference>
<feature type="domain" description="J" evidence="2">
    <location>
        <begin position="21"/>
        <end position="80"/>
    </location>
</feature>
<accession>A0A2S6NM39</accession>
<dbReference type="SUPFAM" id="SSF46565">
    <property type="entry name" value="Chaperone J-domain"/>
    <property type="match status" value="1"/>
</dbReference>
<evidence type="ECO:0000256" key="1">
    <source>
        <dbReference type="SAM" id="Coils"/>
    </source>
</evidence>
<dbReference type="InterPro" id="IPR001623">
    <property type="entry name" value="DnaJ_domain"/>
</dbReference>
<name>A0A2S6NM39_RHOGL</name>
<comment type="caution">
    <text evidence="3">The sequence shown here is derived from an EMBL/GenBank/DDBJ whole genome shotgun (WGS) entry which is preliminary data.</text>
</comment>
<dbReference type="PRINTS" id="PR00625">
    <property type="entry name" value="JDOMAIN"/>
</dbReference>
<dbReference type="AlphaFoldDB" id="A0A2S6NM39"/>
<proteinExistence type="predicted"/>
<dbReference type="Gene3D" id="1.10.287.110">
    <property type="entry name" value="DnaJ domain"/>
    <property type="match status" value="1"/>
</dbReference>
<dbReference type="EMBL" id="NHRY01000055">
    <property type="protein sequence ID" value="PPQ36635.1"/>
    <property type="molecule type" value="Genomic_DNA"/>
</dbReference>
<dbReference type="CDD" id="cd06257">
    <property type="entry name" value="DnaJ"/>
    <property type="match status" value="1"/>
</dbReference>
<evidence type="ECO:0000313" key="4">
    <source>
        <dbReference type="Proteomes" id="UP000239724"/>
    </source>
</evidence>
<organism evidence="3 4">
    <name type="scientific">Rhodopila globiformis</name>
    <name type="common">Rhodopseudomonas globiformis</name>
    <dbReference type="NCBI Taxonomy" id="1071"/>
    <lineage>
        <taxon>Bacteria</taxon>
        <taxon>Pseudomonadati</taxon>
        <taxon>Pseudomonadota</taxon>
        <taxon>Alphaproteobacteria</taxon>
        <taxon>Acetobacterales</taxon>
        <taxon>Acetobacteraceae</taxon>
        <taxon>Rhodopila</taxon>
    </lineage>
</organism>
<dbReference type="InterPro" id="IPR036869">
    <property type="entry name" value="J_dom_sf"/>
</dbReference>